<evidence type="ECO:0000313" key="4">
    <source>
        <dbReference type="Proteomes" id="UP001347796"/>
    </source>
</evidence>
<dbReference type="InterPro" id="IPR022041">
    <property type="entry name" value="Methyltransf_FA"/>
</dbReference>
<name>A0AAN8Q3L8_PATCE</name>
<keyword evidence="4" id="KW-1185">Reference proteome</keyword>
<dbReference type="EMBL" id="JAZGQO010000006">
    <property type="protein sequence ID" value="KAK6186296.1"/>
    <property type="molecule type" value="Genomic_DNA"/>
</dbReference>
<keyword evidence="1" id="KW-0732">Signal</keyword>
<gene>
    <name evidence="3" type="ORF">SNE40_008361</name>
</gene>
<feature type="signal peptide" evidence="1">
    <location>
        <begin position="1"/>
        <end position="19"/>
    </location>
</feature>
<feature type="domain" description="Farnesoic acid O-methyl transferase" evidence="2">
    <location>
        <begin position="42"/>
        <end position="167"/>
    </location>
</feature>
<accession>A0AAN8Q3L8</accession>
<dbReference type="Proteomes" id="UP001347796">
    <property type="component" value="Unassembled WGS sequence"/>
</dbReference>
<feature type="chain" id="PRO_5042924904" description="Farnesoic acid O-methyl transferase domain-containing protein" evidence="1">
    <location>
        <begin position="20"/>
        <end position="250"/>
    </location>
</feature>
<protein>
    <recommendedName>
        <fullName evidence="2">Farnesoic acid O-methyl transferase domain-containing protein</fullName>
    </recommendedName>
</protein>
<evidence type="ECO:0000256" key="1">
    <source>
        <dbReference type="SAM" id="SignalP"/>
    </source>
</evidence>
<sequence>MEKFLVGIVALLFLKVCFSLQVFTPDDEDNAFPLARKGFTVTNITQLRFKLKACDGGHLILQKDEVVDFNTYGSWTFVIGSFTNTRSSIRSAVYGTLYSIHYEAVLDCNEFRPFWIRWKGGLLELGKGSEFGISRISSLNTGTPFLGFNHAFVLTGWGSYGCWDIDTGSAMLASTWKTFPGSKKILGTKVLSYQNRSLVECSLKCLTSEDLPCGCVEYSYNMVTKQCLVVDASSDVTIVDEARWETWNLL</sequence>
<evidence type="ECO:0000313" key="3">
    <source>
        <dbReference type="EMBL" id="KAK6186296.1"/>
    </source>
</evidence>
<dbReference type="AlphaFoldDB" id="A0AAN8Q3L8"/>
<dbReference type="Pfam" id="PF12248">
    <property type="entry name" value="Methyltransf_FA"/>
    <property type="match status" value="1"/>
</dbReference>
<evidence type="ECO:0000259" key="2">
    <source>
        <dbReference type="Pfam" id="PF12248"/>
    </source>
</evidence>
<reference evidence="3 4" key="1">
    <citation type="submission" date="2024-01" db="EMBL/GenBank/DDBJ databases">
        <title>The genome of the rayed Mediterranean limpet Patella caerulea (Linnaeus, 1758).</title>
        <authorList>
            <person name="Anh-Thu Weber A."/>
            <person name="Halstead-Nussloch G."/>
        </authorList>
    </citation>
    <scope>NUCLEOTIDE SEQUENCE [LARGE SCALE GENOMIC DNA]</scope>
    <source>
        <strain evidence="3">AATW-2023a</strain>
        <tissue evidence="3">Whole specimen</tissue>
    </source>
</reference>
<comment type="caution">
    <text evidence="3">The sequence shown here is derived from an EMBL/GenBank/DDBJ whole genome shotgun (WGS) entry which is preliminary data.</text>
</comment>
<proteinExistence type="predicted"/>
<organism evidence="3 4">
    <name type="scientific">Patella caerulea</name>
    <name type="common">Rayed Mediterranean limpet</name>
    <dbReference type="NCBI Taxonomy" id="87958"/>
    <lineage>
        <taxon>Eukaryota</taxon>
        <taxon>Metazoa</taxon>
        <taxon>Spiralia</taxon>
        <taxon>Lophotrochozoa</taxon>
        <taxon>Mollusca</taxon>
        <taxon>Gastropoda</taxon>
        <taxon>Patellogastropoda</taxon>
        <taxon>Patelloidea</taxon>
        <taxon>Patellidae</taxon>
        <taxon>Patella</taxon>
    </lineage>
</organism>